<gene>
    <name evidence="2" type="ORF">HZA66_12080</name>
</gene>
<sequence>MGFACGWGAARERDGSRAMTSIQMIGAVMVVLTIAPLFSGEVRDRR</sequence>
<organism evidence="2 3">
    <name type="scientific">Rhodopseudomonas palustris</name>
    <dbReference type="NCBI Taxonomy" id="1076"/>
    <lineage>
        <taxon>Bacteria</taxon>
        <taxon>Pseudomonadati</taxon>
        <taxon>Pseudomonadota</taxon>
        <taxon>Alphaproteobacteria</taxon>
        <taxon>Hyphomicrobiales</taxon>
        <taxon>Nitrobacteraceae</taxon>
        <taxon>Rhodopseudomonas</taxon>
    </lineage>
</organism>
<evidence type="ECO:0000313" key="3">
    <source>
        <dbReference type="Proteomes" id="UP000782519"/>
    </source>
</evidence>
<dbReference type="Proteomes" id="UP000782519">
    <property type="component" value="Unassembled WGS sequence"/>
</dbReference>
<reference evidence="2" key="1">
    <citation type="submission" date="2020-07" db="EMBL/GenBank/DDBJ databases">
        <title>Huge and variable diversity of episymbiotic CPR bacteria and DPANN archaea in groundwater ecosystems.</title>
        <authorList>
            <person name="He C.Y."/>
            <person name="Keren R."/>
            <person name="Whittaker M."/>
            <person name="Farag I.F."/>
            <person name="Doudna J."/>
            <person name="Cate J.H.D."/>
            <person name="Banfield J.F."/>
        </authorList>
    </citation>
    <scope>NUCLEOTIDE SEQUENCE</scope>
    <source>
        <strain evidence="2">NC_groundwater_1818_Pr3_B-0.1um_66_35</strain>
    </source>
</reference>
<keyword evidence="1" id="KW-0472">Membrane</keyword>
<proteinExistence type="predicted"/>
<dbReference type="AlphaFoldDB" id="A0A933S049"/>
<keyword evidence="1" id="KW-1133">Transmembrane helix</keyword>
<evidence type="ECO:0000256" key="1">
    <source>
        <dbReference type="SAM" id="Phobius"/>
    </source>
</evidence>
<keyword evidence="1" id="KW-0812">Transmembrane</keyword>
<accession>A0A933S049</accession>
<dbReference type="EMBL" id="JACRJB010000032">
    <property type="protein sequence ID" value="MBI5130172.1"/>
    <property type="molecule type" value="Genomic_DNA"/>
</dbReference>
<name>A0A933S049_RHOPL</name>
<protein>
    <submittedName>
        <fullName evidence="2">Uncharacterized protein</fullName>
    </submittedName>
</protein>
<feature type="transmembrane region" description="Helical" evidence="1">
    <location>
        <begin position="20"/>
        <end position="38"/>
    </location>
</feature>
<evidence type="ECO:0000313" key="2">
    <source>
        <dbReference type="EMBL" id="MBI5130172.1"/>
    </source>
</evidence>
<comment type="caution">
    <text evidence="2">The sequence shown here is derived from an EMBL/GenBank/DDBJ whole genome shotgun (WGS) entry which is preliminary data.</text>
</comment>